<evidence type="ECO:0000313" key="15">
    <source>
        <dbReference type="EMBL" id="RAQ98228.1"/>
    </source>
</evidence>
<evidence type="ECO:0000256" key="11">
    <source>
        <dbReference type="SAM" id="MobiDB-lite"/>
    </source>
</evidence>
<feature type="transmembrane region" description="Helical" evidence="12">
    <location>
        <begin position="82"/>
        <end position="106"/>
    </location>
</feature>
<dbReference type="CDD" id="cd04590">
    <property type="entry name" value="CBS_pair_CorC_HlyC_assoc"/>
    <property type="match status" value="1"/>
</dbReference>
<evidence type="ECO:0000256" key="7">
    <source>
        <dbReference type="ARBA" id="ARBA00023122"/>
    </source>
</evidence>
<dbReference type="Gene3D" id="3.10.580.10">
    <property type="entry name" value="CBS-domain"/>
    <property type="match status" value="1"/>
</dbReference>
<dbReference type="InterPro" id="IPR005170">
    <property type="entry name" value="Transptr-assoc_dom"/>
</dbReference>
<sequence length="499" mass="55024">MDADGIPLVRIAAALSLSLPQFDGVAWLQLIILVIALILCATASAAETALTSVSRIKLKNLVEEGDPQAAELERLLAHPNTFLSTILVVNSIAVIVASSMATVLALRFSATWGELIATVLISLIVLIFCEITPKTAAVQNPLRWARALSGFVRLAAWLLRPLVWLLGVVTSSLASLLGGELKHAGPFVTEEELRLLVSVGEQEGVLEEEEKEMIHSIFEFADTPVREVMVPRIDMITLEADTTVDQAVDVALQGGLSRIPVYEESLDNILGILYTKDLLKELRQGHHTRLVRELVRPAYFVPETKKLDDLLREIRQRRTHMAIVVDEYGSVAGLVTIEDLMEEIVGDIKDEYDREENLYERISDTEYIVDAKMNIDDFNELMGTKLDNEDYETLGGFLYAQLDKIPVAGDTITYGDLNLTVLATRGRRITKVRVLRLSGRSDPGVEESSAAPAERLRLPAPPPSTSTPALDSPEKQRAPAPARQAMAQSPLMRETTNLF</sequence>
<feature type="transmembrane region" description="Helical" evidence="12">
    <location>
        <begin position="112"/>
        <end position="133"/>
    </location>
</feature>
<feature type="region of interest" description="Disordered" evidence="11">
    <location>
        <begin position="440"/>
        <end position="499"/>
    </location>
</feature>
<evidence type="ECO:0000256" key="2">
    <source>
        <dbReference type="ARBA" id="ARBA00006337"/>
    </source>
</evidence>
<feature type="transmembrane region" description="Helical" evidence="12">
    <location>
        <begin position="154"/>
        <end position="177"/>
    </location>
</feature>
<keyword evidence="16" id="KW-1185">Reference proteome</keyword>
<comment type="similarity">
    <text evidence="2">Belongs to the UPF0053 family.</text>
</comment>
<dbReference type="PANTHER" id="PTHR22777:SF32">
    <property type="entry name" value="UPF0053 INNER MEMBRANE PROTEIN YFJD"/>
    <property type="match status" value="1"/>
</dbReference>
<dbReference type="InterPro" id="IPR002550">
    <property type="entry name" value="CNNM"/>
</dbReference>
<keyword evidence="4 10" id="KW-0812">Transmembrane</keyword>
<dbReference type="GO" id="GO:0005886">
    <property type="term" value="C:plasma membrane"/>
    <property type="evidence" value="ECO:0007669"/>
    <property type="project" value="UniProtKB-SubCell"/>
</dbReference>
<dbReference type="AlphaFoldDB" id="A0A328VK02"/>
<keyword evidence="5" id="KW-0677">Repeat</keyword>
<keyword evidence="8 10" id="KW-0472">Membrane</keyword>
<dbReference type="Pfam" id="PF00571">
    <property type="entry name" value="CBS"/>
    <property type="match status" value="2"/>
</dbReference>
<feature type="domain" description="CBS" evidence="13">
    <location>
        <begin position="229"/>
        <end position="288"/>
    </location>
</feature>
<evidence type="ECO:0000256" key="5">
    <source>
        <dbReference type="ARBA" id="ARBA00022737"/>
    </source>
</evidence>
<keyword evidence="3" id="KW-1003">Cell membrane</keyword>
<feature type="domain" description="CNNM transmembrane" evidence="14">
    <location>
        <begin position="22"/>
        <end position="210"/>
    </location>
</feature>
<dbReference type="SUPFAM" id="SSF54631">
    <property type="entry name" value="CBS-domain pair"/>
    <property type="match status" value="1"/>
</dbReference>
<evidence type="ECO:0000256" key="4">
    <source>
        <dbReference type="ARBA" id="ARBA00022692"/>
    </source>
</evidence>
<proteinExistence type="inferred from homology"/>
<evidence type="ECO:0000256" key="8">
    <source>
        <dbReference type="ARBA" id="ARBA00023136"/>
    </source>
</evidence>
<organism evidence="15 16">
    <name type="scientific">Thermogemmatispora tikiterensis</name>
    <dbReference type="NCBI Taxonomy" id="1825093"/>
    <lineage>
        <taxon>Bacteria</taxon>
        <taxon>Bacillati</taxon>
        <taxon>Chloroflexota</taxon>
        <taxon>Ktedonobacteria</taxon>
        <taxon>Thermogemmatisporales</taxon>
        <taxon>Thermogemmatisporaceae</taxon>
        <taxon>Thermogemmatispora</taxon>
    </lineage>
</organism>
<accession>A0A328VK02</accession>
<dbReference type="OrthoDB" id="9798188at2"/>
<dbReference type="Proteomes" id="UP000248706">
    <property type="component" value="Unassembled WGS sequence"/>
</dbReference>
<dbReference type="PANTHER" id="PTHR22777">
    <property type="entry name" value="HEMOLYSIN-RELATED"/>
    <property type="match status" value="1"/>
</dbReference>
<dbReference type="InterPro" id="IPR016169">
    <property type="entry name" value="FAD-bd_PCMH_sub2"/>
</dbReference>
<dbReference type="FunFam" id="3.10.580.10:FF:000002">
    <property type="entry name" value="Magnesium/cobalt efflux protein CorC"/>
    <property type="match status" value="1"/>
</dbReference>
<dbReference type="InterPro" id="IPR000644">
    <property type="entry name" value="CBS_dom"/>
</dbReference>
<evidence type="ECO:0000313" key="16">
    <source>
        <dbReference type="Proteomes" id="UP000248706"/>
    </source>
</evidence>
<dbReference type="GO" id="GO:0050660">
    <property type="term" value="F:flavin adenine dinucleotide binding"/>
    <property type="evidence" value="ECO:0007669"/>
    <property type="project" value="InterPro"/>
</dbReference>
<dbReference type="SMART" id="SM00116">
    <property type="entry name" value="CBS"/>
    <property type="match status" value="2"/>
</dbReference>
<protein>
    <recommendedName>
        <fullName evidence="17">Hemolysin</fullName>
    </recommendedName>
</protein>
<gene>
    <name evidence="15" type="ORF">A4R35_21990</name>
</gene>
<evidence type="ECO:0000259" key="13">
    <source>
        <dbReference type="PROSITE" id="PS51371"/>
    </source>
</evidence>
<evidence type="ECO:0000256" key="12">
    <source>
        <dbReference type="SAM" id="Phobius"/>
    </source>
</evidence>
<evidence type="ECO:0000256" key="6">
    <source>
        <dbReference type="ARBA" id="ARBA00022989"/>
    </source>
</evidence>
<feature type="domain" description="CBS" evidence="13">
    <location>
        <begin position="294"/>
        <end position="351"/>
    </location>
</feature>
<keyword evidence="6 10" id="KW-1133">Transmembrane helix</keyword>
<dbReference type="RefSeq" id="WP_112433331.1">
    <property type="nucleotide sequence ID" value="NZ_MCIF01000002.1"/>
</dbReference>
<evidence type="ECO:0000259" key="14">
    <source>
        <dbReference type="PROSITE" id="PS51846"/>
    </source>
</evidence>
<evidence type="ECO:0000256" key="10">
    <source>
        <dbReference type="PROSITE-ProRule" id="PRU01193"/>
    </source>
</evidence>
<dbReference type="SUPFAM" id="SSF56176">
    <property type="entry name" value="FAD-binding/transporter-associated domain-like"/>
    <property type="match status" value="1"/>
</dbReference>
<dbReference type="InterPro" id="IPR044751">
    <property type="entry name" value="Ion_transp-like_CBS"/>
</dbReference>
<dbReference type="Pfam" id="PF01595">
    <property type="entry name" value="CNNM"/>
    <property type="match status" value="1"/>
</dbReference>
<dbReference type="Gene3D" id="3.30.465.10">
    <property type="match status" value="1"/>
</dbReference>
<evidence type="ECO:0000256" key="9">
    <source>
        <dbReference type="PROSITE-ProRule" id="PRU00703"/>
    </source>
</evidence>
<evidence type="ECO:0000256" key="3">
    <source>
        <dbReference type="ARBA" id="ARBA00022475"/>
    </source>
</evidence>
<feature type="compositionally biased region" description="Low complexity" evidence="11">
    <location>
        <begin position="478"/>
        <end position="488"/>
    </location>
</feature>
<dbReference type="InterPro" id="IPR046342">
    <property type="entry name" value="CBS_dom_sf"/>
</dbReference>
<keyword evidence="7 9" id="KW-0129">CBS domain</keyword>
<evidence type="ECO:0000256" key="1">
    <source>
        <dbReference type="ARBA" id="ARBA00004651"/>
    </source>
</evidence>
<dbReference type="PROSITE" id="PS51846">
    <property type="entry name" value="CNNM"/>
    <property type="match status" value="1"/>
</dbReference>
<dbReference type="SMART" id="SM01091">
    <property type="entry name" value="CorC_HlyC"/>
    <property type="match status" value="1"/>
</dbReference>
<dbReference type="EMBL" id="MCIF01000002">
    <property type="protein sequence ID" value="RAQ98228.1"/>
    <property type="molecule type" value="Genomic_DNA"/>
</dbReference>
<comment type="subcellular location">
    <subcellularLocation>
        <location evidence="1">Cell membrane</location>
        <topology evidence="1">Multi-pass membrane protein</topology>
    </subcellularLocation>
</comment>
<feature type="transmembrane region" description="Helical" evidence="12">
    <location>
        <begin position="26"/>
        <end position="50"/>
    </location>
</feature>
<dbReference type="PROSITE" id="PS51371">
    <property type="entry name" value="CBS"/>
    <property type="match status" value="2"/>
</dbReference>
<evidence type="ECO:0008006" key="17">
    <source>
        <dbReference type="Google" id="ProtNLM"/>
    </source>
</evidence>
<dbReference type="Pfam" id="PF03471">
    <property type="entry name" value="CorC_HlyC"/>
    <property type="match status" value="1"/>
</dbReference>
<comment type="caution">
    <text evidence="15">The sequence shown here is derived from an EMBL/GenBank/DDBJ whole genome shotgun (WGS) entry which is preliminary data.</text>
</comment>
<reference evidence="15 16" key="1">
    <citation type="submission" date="2016-08" db="EMBL/GenBank/DDBJ databases">
        <title>Analysis of Carbohydrate Active Enzymes in Thermogemmatispora T81 Reveals Carbohydrate Degradation Ability.</title>
        <authorList>
            <person name="Tomazini A."/>
            <person name="Lal S."/>
            <person name="Stott M."/>
            <person name="Henrissat B."/>
            <person name="Polikarpov I."/>
            <person name="Sparling R."/>
            <person name="Levin D.B."/>
        </authorList>
    </citation>
    <scope>NUCLEOTIDE SEQUENCE [LARGE SCALE GENOMIC DNA]</scope>
    <source>
        <strain evidence="15 16">T81</strain>
    </source>
</reference>
<name>A0A328VK02_9CHLR</name>
<dbReference type="InterPro" id="IPR036318">
    <property type="entry name" value="FAD-bd_PCMH-like_sf"/>
</dbReference>